<dbReference type="InterPro" id="IPR000418">
    <property type="entry name" value="Ets_dom"/>
</dbReference>
<accession>A0AAE1PS73</accession>
<dbReference type="PANTHER" id="PTHR11849:SF190">
    <property type="entry name" value="ETS-DOMAIN PROTEIN"/>
    <property type="match status" value="1"/>
</dbReference>
<dbReference type="InterPro" id="IPR036388">
    <property type="entry name" value="WH-like_DNA-bd_sf"/>
</dbReference>
<comment type="caution">
    <text evidence="6">The sequence shown here is derived from an EMBL/GenBank/DDBJ whole genome shotgun (WGS) entry which is preliminary data.</text>
</comment>
<evidence type="ECO:0000256" key="4">
    <source>
        <dbReference type="SAM" id="MobiDB-lite"/>
    </source>
</evidence>
<feature type="domain" description="ETS" evidence="5">
    <location>
        <begin position="430"/>
        <end position="513"/>
    </location>
</feature>
<evidence type="ECO:0000256" key="2">
    <source>
        <dbReference type="ARBA" id="ARBA00023125"/>
    </source>
</evidence>
<comment type="subcellular location">
    <subcellularLocation>
        <location evidence="3">Nucleus</location>
    </subcellularLocation>
</comment>
<dbReference type="PANTHER" id="PTHR11849">
    <property type="entry name" value="ETS"/>
    <property type="match status" value="1"/>
</dbReference>
<dbReference type="SUPFAM" id="SSF46785">
    <property type="entry name" value="Winged helix' DNA-binding domain"/>
    <property type="match status" value="1"/>
</dbReference>
<reference evidence="6" key="1">
    <citation type="submission" date="2023-11" db="EMBL/GenBank/DDBJ databases">
        <title>Genome assemblies of two species of porcelain crab, Petrolisthes cinctipes and Petrolisthes manimaculis (Anomura: Porcellanidae).</title>
        <authorList>
            <person name="Angst P."/>
        </authorList>
    </citation>
    <scope>NUCLEOTIDE SEQUENCE</scope>
    <source>
        <strain evidence="6">PB745_02</strain>
        <tissue evidence="6">Gill</tissue>
    </source>
</reference>
<evidence type="ECO:0000313" key="7">
    <source>
        <dbReference type="Proteomes" id="UP001292094"/>
    </source>
</evidence>
<evidence type="ECO:0000259" key="5">
    <source>
        <dbReference type="PROSITE" id="PS50061"/>
    </source>
</evidence>
<dbReference type="GO" id="GO:0000981">
    <property type="term" value="F:DNA-binding transcription factor activity, RNA polymerase II-specific"/>
    <property type="evidence" value="ECO:0007669"/>
    <property type="project" value="TreeGrafter"/>
</dbReference>
<dbReference type="InterPro" id="IPR036390">
    <property type="entry name" value="WH_DNA-bd_sf"/>
</dbReference>
<evidence type="ECO:0000256" key="3">
    <source>
        <dbReference type="RuleBase" id="RU004019"/>
    </source>
</evidence>
<feature type="compositionally biased region" description="Basic and acidic residues" evidence="4">
    <location>
        <begin position="371"/>
        <end position="388"/>
    </location>
</feature>
<dbReference type="GO" id="GO:0005634">
    <property type="term" value="C:nucleus"/>
    <property type="evidence" value="ECO:0007669"/>
    <property type="project" value="UniProtKB-SubCell"/>
</dbReference>
<feature type="compositionally biased region" description="Basic and acidic residues" evidence="4">
    <location>
        <begin position="401"/>
        <end position="410"/>
    </location>
</feature>
<gene>
    <name evidence="6" type="ORF">Pmani_015298</name>
</gene>
<evidence type="ECO:0000256" key="1">
    <source>
        <dbReference type="ARBA" id="ARBA00005562"/>
    </source>
</evidence>
<keyword evidence="7" id="KW-1185">Reference proteome</keyword>
<comment type="similarity">
    <text evidence="1 3">Belongs to the ETS family.</text>
</comment>
<sequence>MDRDYRSLVPSVSGMDFQGQDIRDLYNTYLGDEDKSRDEPLVRDGELFFFDQYDEYRTSHGGDDHGRRDIKHVGLKQIPSQSHSGPVYQDYQQQQQHQQGKVHHSNFDTKRDSYGFPMSNVVNFGQTQYTSQYDNTRVDSYCPSYQEHQQQQQPSSPHYVHGKIPGIQQPRQESDGKSEMVLSSRGPTSVTYDPHSYQQETLGCRWHPFAQGPSSETGQCTCGANTNQAEYFSSGPEQRGAHWEHEPYMQSYSCSHDYKRGPSAGIEGQGGGIGTNTQADWITQKFHESTNLLPDDTFPLQTSIESSGLLVLPTPVRAGDSLRYTSPSRSPYALRRVKRRGAAGSDADQHTPKATRKQVTIEACDLQQAGNREHQRQYKKISDARDDSELSEEDYEEEDKKEDTDTEIKLQDSNILEKIPSKNRRRVRGPKSWEFLVRLLADPRTNPSLVRWEDESDYTFKLSNPSMVAQLWSSRSGLANSMTYNNFARGLRYHYSTGALEPVSEKQLVYRCGTPAIQYLKELKGKSTVADL</sequence>
<feature type="region of interest" description="Disordered" evidence="4">
    <location>
        <begin position="339"/>
        <end position="411"/>
    </location>
</feature>
<dbReference type="SMART" id="SM00413">
    <property type="entry name" value="ETS"/>
    <property type="match status" value="1"/>
</dbReference>
<feature type="compositionally biased region" description="Low complexity" evidence="4">
    <location>
        <begin position="88"/>
        <end position="99"/>
    </location>
</feature>
<protein>
    <recommendedName>
        <fullName evidence="5">ETS domain-containing protein</fullName>
    </recommendedName>
</protein>
<dbReference type="InterPro" id="IPR046328">
    <property type="entry name" value="ETS_fam"/>
</dbReference>
<dbReference type="PRINTS" id="PR00454">
    <property type="entry name" value="ETSDOMAIN"/>
</dbReference>
<dbReference type="EMBL" id="JAWZYT010001326">
    <property type="protein sequence ID" value="KAK4313344.1"/>
    <property type="molecule type" value="Genomic_DNA"/>
</dbReference>
<feature type="region of interest" description="Disordered" evidence="4">
    <location>
        <begin position="143"/>
        <end position="194"/>
    </location>
</feature>
<dbReference type="Gene3D" id="1.10.10.10">
    <property type="entry name" value="Winged helix-like DNA-binding domain superfamily/Winged helix DNA-binding domain"/>
    <property type="match status" value="1"/>
</dbReference>
<dbReference type="GO" id="GO:0043565">
    <property type="term" value="F:sequence-specific DNA binding"/>
    <property type="evidence" value="ECO:0007669"/>
    <property type="project" value="InterPro"/>
</dbReference>
<proteinExistence type="inferred from homology"/>
<keyword evidence="3" id="KW-0539">Nucleus</keyword>
<dbReference type="GO" id="GO:0030154">
    <property type="term" value="P:cell differentiation"/>
    <property type="evidence" value="ECO:0007669"/>
    <property type="project" value="TreeGrafter"/>
</dbReference>
<dbReference type="AlphaFoldDB" id="A0AAE1PS73"/>
<feature type="compositionally biased region" description="Low complexity" evidence="4">
    <location>
        <begin position="143"/>
        <end position="159"/>
    </location>
</feature>
<feature type="region of interest" description="Disordered" evidence="4">
    <location>
        <begin position="78"/>
        <end position="106"/>
    </location>
</feature>
<dbReference type="Proteomes" id="UP001292094">
    <property type="component" value="Unassembled WGS sequence"/>
</dbReference>
<organism evidence="6 7">
    <name type="scientific">Petrolisthes manimaculis</name>
    <dbReference type="NCBI Taxonomy" id="1843537"/>
    <lineage>
        <taxon>Eukaryota</taxon>
        <taxon>Metazoa</taxon>
        <taxon>Ecdysozoa</taxon>
        <taxon>Arthropoda</taxon>
        <taxon>Crustacea</taxon>
        <taxon>Multicrustacea</taxon>
        <taxon>Malacostraca</taxon>
        <taxon>Eumalacostraca</taxon>
        <taxon>Eucarida</taxon>
        <taxon>Decapoda</taxon>
        <taxon>Pleocyemata</taxon>
        <taxon>Anomura</taxon>
        <taxon>Galatheoidea</taxon>
        <taxon>Porcellanidae</taxon>
        <taxon>Petrolisthes</taxon>
    </lineage>
</organism>
<keyword evidence="2 3" id="KW-0238">DNA-binding</keyword>
<dbReference type="PROSITE" id="PS50061">
    <property type="entry name" value="ETS_DOMAIN_3"/>
    <property type="match status" value="1"/>
</dbReference>
<dbReference type="Pfam" id="PF00178">
    <property type="entry name" value="Ets"/>
    <property type="match status" value="1"/>
</dbReference>
<name>A0AAE1PS73_9EUCA</name>
<feature type="compositionally biased region" description="Acidic residues" evidence="4">
    <location>
        <begin position="389"/>
        <end position="400"/>
    </location>
</feature>
<feature type="compositionally biased region" description="Polar residues" evidence="4">
    <location>
        <begin position="185"/>
        <end position="194"/>
    </location>
</feature>
<evidence type="ECO:0000313" key="6">
    <source>
        <dbReference type="EMBL" id="KAK4313344.1"/>
    </source>
</evidence>